<comment type="similarity">
    <text evidence="1">Belongs to the LysR transcriptional regulatory family.</text>
</comment>
<dbReference type="InterPro" id="IPR000847">
    <property type="entry name" value="LysR_HTH_N"/>
</dbReference>
<evidence type="ECO:0000256" key="2">
    <source>
        <dbReference type="ARBA" id="ARBA00023015"/>
    </source>
</evidence>
<keyword evidence="3" id="KW-0238">DNA-binding</keyword>
<keyword evidence="7" id="KW-1185">Reference proteome</keyword>
<dbReference type="PANTHER" id="PTHR30419">
    <property type="entry name" value="HTH-TYPE TRANSCRIPTIONAL REGULATOR YBHD"/>
    <property type="match status" value="1"/>
</dbReference>
<organism evidence="6 7">
    <name type="scientific">Herbaspirillum lusitanum</name>
    <dbReference type="NCBI Taxonomy" id="213312"/>
    <lineage>
        <taxon>Bacteria</taxon>
        <taxon>Pseudomonadati</taxon>
        <taxon>Pseudomonadota</taxon>
        <taxon>Betaproteobacteria</taxon>
        <taxon>Burkholderiales</taxon>
        <taxon>Oxalobacteraceae</taxon>
        <taxon>Herbaspirillum</taxon>
    </lineage>
</organism>
<comment type="caution">
    <text evidence="6">The sequence shown here is derived from an EMBL/GenBank/DDBJ whole genome shotgun (WGS) entry which is preliminary data.</text>
</comment>
<evidence type="ECO:0000256" key="3">
    <source>
        <dbReference type="ARBA" id="ARBA00023125"/>
    </source>
</evidence>
<evidence type="ECO:0000259" key="5">
    <source>
        <dbReference type="PROSITE" id="PS50931"/>
    </source>
</evidence>
<evidence type="ECO:0000256" key="1">
    <source>
        <dbReference type="ARBA" id="ARBA00009437"/>
    </source>
</evidence>
<dbReference type="PANTHER" id="PTHR30419:SF8">
    <property type="entry name" value="NITROGEN ASSIMILATION TRANSCRIPTIONAL ACTIVATOR-RELATED"/>
    <property type="match status" value="1"/>
</dbReference>
<evidence type="ECO:0000313" key="7">
    <source>
        <dbReference type="Proteomes" id="UP001629246"/>
    </source>
</evidence>
<dbReference type="EMBL" id="JAQQFM010000010">
    <property type="protein sequence ID" value="MFL9926851.1"/>
    <property type="molecule type" value="Genomic_DNA"/>
</dbReference>
<dbReference type="InterPro" id="IPR050950">
    <property type="entry name" value="HTH-type_LysR_regulators"/>
</dbReference>
<dbReference type="Gene3D" id="3.40.190.290">
    <property type="match status" value="1"/>
</dbReference>
<gene>
    <name evidence="6" type="ORF">PQR62_21450</name>
</gene>
<feature type="domain" description="HTH lysR-type" evidence="5">
    <location>
        <begin position="1"/>
        <end position="58"/>
    </location>
</feature>
<name>A0ABW9AEH6_9BURK</name>
<evidence type="ECO:0000313" key="6">
    <source>
        <dbReference type="EMBL" id="MFL9926851.1"/>
    </source>
</evidence>
<dbReference type="Proteomes" id="UP001629246">
    <property type="component" value="Unassembled WGS sequence"/>
</dbReference>
<dbReference type="RefSeq" id="WP_408160070.1">
    <property type="nucleotide sequence ID" value="NZ_JAQQFM010000010.1"/>
</dbReference>
<dbReference type="Pfam" id="PF00126">
    <property type="entry name" value="HTH_1"/>
    <property type="match status" value="1"/>
</dbReference>
<dbReference type="InterPro" id="IPR005119">
    <property type="entry name" value="LysR_subst-bd"/>
</dbReference>
<dbReference type="PROSITE" id="PS50931">
    <property type="entry name" value="HTH_LYSR"/>
    <property type="match status" value="1"/>
</dbReference>
<protein>
    <submittedName>
        <fullName evidence="6">LysR substrate-binding domain-containing protein</fullName>
    </submittedName>
</protein>
<keyword evidence="4" id="KW-0804">Transcription</keyword>
<proteinExistence type="inferred from homology"/>
<dbReference type="InterPro" id="IPR036388">
    <property type="entry name" value="WH-like_DNA-bd_sf"/>
</dbReference>
<keyword evidence="2" id="KW-0805">Transcription regulation</keyword>
<dbReference type="Gene3D" id="1.10.10.10">
    <property type="entry name" value="Winged helix-like DNA-binding domain superfamily/Winged helix DNA-binding domain"/>
    <property type="match status" value="1"/>
</dbReference>
<reference evidence="6 7" key="1">
    <citation type="journal article" date="2024" name="Chem. Sci.">
        <title>Discovery of megapolipeptins by genome mining of a Burkholderiales bacteria collection.</title>
        <authorList>
            <person name="Paulo B.S."/>
            <person name="Recchia M.J.J."/>
            <person name="Lee S."/>
            <person name="Fergusson C.H."/>
            <person name="Romanowski S.B."/>
            <person name="Hernandez A."/>
            <person name="Krull N."/>
            <person name="Liu D.Y."/>
            <person name="Cavanagh H."/>
            <person name="Bos A."/>
            <person name="Gray C.A."/>
            <person name="Murphy B.T."/>
            <person name="Linington R.G."/>
            <person name="Eustaquio A.S."/>
        </authorList>
    </citation>
    <scope>NUCLEOTIDE SEQUENCE [LARGE SCALE GENOMIC DNA]</scope>
    <source>
        <strain evidence="6 7">RL21-008-BIB-A</strain>
    </source>
</reference>
<evidence type="ECO:0000256" key="4">
    <source>
        <dbReference type="ARBA" id="ARBA00023163"/>
    </source>
</evidence>
<dbReference type="Pfam" id="PF03466">
    <property type="entry name" value="LysR_substrate"/>
    <property type="match status" value="1"/>
</dbReference>
<dbReference type="SUPFAM" id="SSF53850">
    <property type="entry name" value="Periplasmic binding protein-like II"/>
    <property type="match status" value="1"/>
</dbReference>
<dbReference type="InterPro" id="IPR036390">
    <property type="entry name" value="WH_DNA-bd_sf"/>
</dbReference>
<sequence>MHNPNLRYFYHVGRTGSLTAAAEKLHVAVSAVSRQIAKLEEETGVPLFERRARGMLLTPAGEVLMAYARRSFLELEQVMAQVKGVNAIGQSVVTIASSEGFAWEMLPVVTARFRETYPGIQFRLNVVAADKASQLVLDGEADIAITYSLTPAEGLAILHREQAPICALMRREHPLASRSLLSLAELQPYPMALAEEGSTIRQLFDIACSLRGLLFAPVFSSHSLGAIYRFTQQSPDVVSLTGFLSVHSRVQDDGMALVQMAETELHQRSLQIQAMAGRRLPASVSAFVDFLIGSMRQAGARAQFPGDPGAF</sequence>
<dbReference type="PRINTS" id="PR00039">
    <property type="entry name" value="HTHLYSR"/>
</dbReference>
<dbReference type="SUPFAM" id="SSF46785">
    <property type="entry name" value="Winged helix' DNA-binding domain"/>
    <property type="match status" value="1"/>
</dbReference>
<accession>A0ABW9AEH6</accession>